<gene>
    <name evidence="2" type="ORF">SV7mr_25360</name>
</gene>
<feature type="region of interest" description="Disordered" evidence="1">
    <location>
        <begin position="25"/>
        <end position="52"/>
    </location>
</feature>
<feature type="compositionally biased region" description="Polar residues" evidence="1">
    <location>
        <begin position="25"/>
        <end position="37"/>
    </location>
</feature>
<name>A0A517SV84_9BACT</name>
<keyword evidence="3" id="KW-1185">Reference proteome</keyword>
<sequence length="119" mass="13265">MSGANIDFNVRSTDRKNIMGAVPQTVTQSCPSRQGNSAPLGKESVPLRRPDDLRRSKTPFAVVDWLTDPSTGSRLQMWSDEALLSAFVTLRGPSCCDVQRRFTYRELTIESLISVFSLK</sequence>
<dbReference type="EMBL" id="CP036272">
    <property type="protein sequence ID" value="QDT60020.1"/>
    <property type="molecule type" value="Genomic_DNA"/>
</dbReference>
<organism evidence="2 3">
    <name type="scientific">Stieleria bergensis</name>
    <dbReference type="NCBI Taxonomy" id="2528025"/>
    <lineage>
        <taxon>Bacteria</taxon>
        <taxon>Pseudomonadati</taxon>
        <taxon>Planctomycetota</taxon>
        <taxon>Planctomycetia</taxon>
        <taxon>Pirellulales</taxon>
        <taxon>Pirellulaceae</taxon>
        <taxon>Stieleria</taxon>
    </lineage>
</organism>
<protein>
    <submittedName>
        <fullName evidence="2">Uncharacterized protein</fullName>
    </submittedName>
</protein>
<dbReference type="AlphaFoldDB" id="A0A517SV84"/>
<evidence type="ECO:0000313" key="2">
    <source>
        <dbReference type="EMBL" id="QDT60020.1"/>
    </source>
</evidence>
<evidence type="ECO:0000256" key="1">
    <source>
        <dbReference type="SAM" id="MobiDB-lite"/>
    </source>
</evidence>
<accession>A0A517SV84</accession>
<dbReference type="Proteomes" id="UP000315003">
    <property type="component" value="Chromosome"/>
</dbReference>
<proteinExistence type="predicted"/>
<evidence type="ECO:0000313" key="3">
    <source>
        <dbReference type="Proteomes" id="UP000315003"/>
    </source>
</evidence>
<reference evidence="2 3" key="1">
    <citation type="submission" date="2019-02" db="EMBL/GenBank/DDBJ databases">
        <title>Deep-cultivation of Planctomycetes and their phenomic and genomic characterization uncovers novel biology.</title>
        <authorList>
            <person name="Wiegand S."/>
            <person name="Jogler M."/>
            <person name="Boedeker C."/>
            <person name="Pinto D."/>
            <person name="Vollmers J."/>
            <person name="Rivas-Marin E."/>
            <person name="Kohn T."/>
            <person name="Peeters S.H."/>
            <person name="Heuer A."/>
            <person name="Rast P."/>
            <person name="Oberbeckmann S."/>
            <person name="Bunk B."/>
            <person name="Jeske O."/>
            <person name="Meyerdierks A."/>
            <person name="Storesund J.E."/>
            <person name="Kallscheuer N."/>
            <person name="Luecker S."/>
            <person name="Lage O.M."/>
            <person name="Pohl T."/>
            <person name="Merkel B.J."/>
            <person name="Hornburger P."/>
            <person name="Mueller R.-W."/>
            <person name="Bruemmer F."/>
            <person name="Labrenz M."/>
            <person name="Spormann A.M."/>
            <person name="Op den Camp H."/>
            <person name="Overmann J."/>
            <person name="Amann R."/>
            <person name="Jetten M.S.M."/>
            <person name="Mascher T."/>
            <person name="Medema M.H."/>
            <person name="Devos D.P."/>
            <person name="Kaster A.-K."/>
            <person name="Ovreas L."/>
            <person name="Rohde M."/>
            <person name="Galperin M.Y."/>
            <person name="Jogler C."/>
        </authorList>
    </citation>
    <scope>NUCLEOTIDE SEQUENCE [LARGE SCALE GENOMIC DNA]</scope>
    <source>
        <strain evidence="2 3">SV_7m_r</strain>
    </source>
</reference>